<dbReference type="CDD" id="cd00198">
    <property type="entry name" value="vWFA"/>
    <property type="match status" value="1"/>
</dbReference>
<feature type="domain" description="VWFA" evidence="2">
    <location>
        <begin position="443"/>
        <end position="646"/>
    </location>
</feature>
<keyword evidence="4" id="KW-1185">Reference proteome</keyword>
<dbReference type="SUPFAM" id="SSF53300">
    <property type="entry name" value="vWA-like"/>
    <property type="match status" value="1"/>
</dbReference>
<proteinExistence type="predicted"/>
<gene>
    <name evidence="3" type="ORF">SYV04_30570</name>
</gene>
<dbReference type="Pfam" id="PF00092">
    <property type="entry name" value="VWA"/>
    <property type="match status" value="1"/>
</dbReference>
<evidence type="ECO:0000313" key="4">
    <source>
        <dbReference type="Proteomes" id="UP001291309"/>
    </source>
</evidence>
<dbReference type="InterPro" id="IPR002035">
    <property type="entry name" value="VWF_A"/>
</dbReference>
<protein>
    <submittedName>
        <fullName evidence="3">VWA domain-containing protein</fullName>
    </submittedName>
</protein>
<dbReference type="InterPro" id="IPR036465">
    <property type="entry name" value="vWFA_dom_sf"/>
</dbReference>
<dbReference type="PROSITE" id="PS50234">
    <property type="entry name" value="VWFA"/>
    <property type="match status" value="1"/>
</dbReference>
<evidence type="ECO:0000256" key="1">
    <source>
        <dbReference type="SAM" id="MobiDB-lite"/>
    </source>
</evidence>
<name>A0ABU5HBD8_9BACT</name>
<organism evidence="3 4">
    <name type="scientific">Hyalangium rubrum</name>
    <dbReference type="NCBI Taxonomy" id="3103134"/>
    <lineage>
        <taxon>Bacteria</taxon>
        <taxon>Pseudomonadati</taxon>
        <taxon>Myxococcota</taxon>
        <taxon>Myxococcia</taxon>
        <taxon>Myxococcales</taxon>
        <taxon>Cystobacterineae</taxon>
        <taxon>Archangiaceae</taxon>
        <taxon>Hyalangium</taxon>
    </lineage>
</organism>
<comment type="caution">
    <text evidence="3">The sequence shown here is derived from an EMBL/GenBank/DDBJ whole genome shotgun (WGS) entry which is preliminary data.</text>
</comment>
<dbReference type="RefSeq" id="WP_321549493.1">
    <property type="nucleotide sequence ID" value="NZ_JAXIVS010000012.1"/>
</dbReference>
<dbReference type="EMBL" id="JAXIVS010000012">
    <property type="protein sequence ID" value="MDY7230780.1"/>
    <property type="molecule type" value="Genomic_DNA"/>
</dbReference>
<evidence type="ECO:0000313" key="3">
    <source>
        <dbReference type="EMBL" id="MDY7230780.1"/>
    </source>
</evidence>
<dbReference type="Proteomes" id="UP001291309">
    <property type="component" value="Unassembled WGS sequence"/>
</dbReference>
<sequence length="765" mass="84562">MLAPQLTGLRQRLDALQQAAERPSGVVGWALGLMAPGEVDLAFPTIAALDRELDRVGVHTLADAHLLRSLGVRKGRAGKLAEALGARASEALEEFEERLRRVERARRAGEMPPGARTTLERAFVQLARVVKVADVFGSAPAAAPPPFEILPRTGHVWEGRAPASARMAIAEFLAERARDNVEDVLQKRRDLDLAHEMLLRLGADHDRDRGVVLRREVAEARERTRASSPVRSLDELVKQVRSTARRSPGEAYCSLRGLYERAVEAGESQLAAAAHAALEPMLPATGRMRSLMEKAEQQEMARWFGETPRTQGGEVDEGLQEEDGRKSRADDLLADLAFSLDPEQLAAFELAAGCARYFDVEDSLSEEIVQVDTRALRPIPKRVPYPTQKMHFETTGSLHEVHDFVVTDPRLLVYDMAANRQLVRAYMEEEPPPKPKKMKRTAVRVYVCDASGSMHGARARFRDAIVIAELNNLRAKARRDQPFDPLYFSFFNDSPTELARVDTASEATRQIEKLFRHSPAEGQTDITLALMAAFDSIRAAQGRDPYLARATVVLITDGEDRVDMELIRRTRAPVDSLNIALSFISLGEENMDLKALVQEQRSQGGRAFYHHLSDEEIQWARTEFDAPWRTLLPPDIHETPEMLDALFPHLEALEAVAAKRAASTATVAVEVSFDALFPEQPPAAPQREAPGADVTARVADILDALAEAASLAPADRRATESVALLQHLLGVYQMTPPRYLAALAVGGKPIQDNLARVRLLCRPFG</sequence>
<feature type="region of interest" description="Disordered" evidence="1">
    <location>
        <begin position="305"/>
        <end position="326"/>
    </location>
</feature>
<reference evidence="3 4" key="1">
    <citation type="submission" date="2023-12" db="EMBL/GenBank/DDBJ databases">
        <title>the genome sequence of Hyalangium sp. s54d21.</title>
        <authorList>
            <person name="Zhang X."/>
        </authorList>
    </citation>
    <scope>NUCLEOTIDE SEQUENCE [LARGE SCALE GENOMIC DNA]</scope>
    <source>
        <strain evidence="4">s54d21</strain>
    </source>
</reference>
<evidence type="ECO:0000259" key="2">
    <source>
        <dbReference type="PROSITE" id="PS50234"/>
    </source>
</evidence>
<accession>A0ABU5HBD8</accession>
<dbReference type="Gene3D" id="3.40.50.410">
    <property type="entry name" value="von Willebrand factor, type A domain"/>
    <property type="match status" value="1"/>
</dbReference>